<comment type="caution">
    <text evidence="1">The sequence shown here is derived from an EMBL/GenBank/DDBJ whole genome shotgun (WGS) entry which is preliminary data.</text>
</comment>
<dbReference type="Proteomes" id="UP000737171">
    <property type="component" value="Unassembled WGS sequence"/>
</dbReference>
<name>A0ABX2ETQ6_9BURK</name>
<protein>
    <recommendedName>
        <fullName evidence="3">Acyl-protein synthetase LuxE domain-containing protein</fullName>
    </recommendedName>
</protein>
<reference evidence="1 2" key="1">
    <citation type="submission" date="2020-05" db="EMBL/GenBank/DDBJ databases">
        <title>Aquincola sp. isolate from soil.</title>
        <authorList>
            <person name="Han J."/>
            <person name="Kim D.-U."/>
        </authorList>
    </citation>
    <scope>NUCLEOTIDE SEQUENCE [LARGE SCALE GENOMIC DNA]</scope>
    <source>
        <strain evidence="1 2">S2</strain>
    </source>
</reference>
<evidence type="ECO:0000313" key="1">
    <source>
        <dbReference type="EMBL" id="NRF72021.1"/>
    </source>
</evidence>
<evidence type="ECO:0000313" key="2">
    <source>
        <dbReference type="Proteomes" id="UP000737171"/>
    </source>
</evidence>
<proteinExistence type="predicted"/>
<sequence length="452" mass="49291">MTPTRQALLDRITDPDRAYDTPEAELRPLQLAAAQELFAERITQIPLLKQRAADAGIDAIRTPDDLLPLLFAHTVYKSYPQSFVDQGRWDRLLQWLQTLSVADVSRVEVRGVTDVDDFLERLWAAGHGVLASSGSGGKCSFLNHTPGDRELKARHFKHTTAWPLARSAPDRALFWLGPIKGFNSAVESAQINRVNWGRPGAMHALGSPLRIGEVNRAIALRKRIADGSATPGEIAAAEADAAAKAEQGRAELLALADLILDHRHEPIMLSGLWAQHMTILQRARERGIPDGDFHREAIVMAGGGVKGIALPPDYKEQVDRFYGAVIRPGAYGMTELAQMMPRCEAGRYHRAPGLVWLVSDERGERLLTAEHDADANGQATGRFAFLDLLHEGRWGGLISGDKVTIDFNERCPCGRHGPTLLDTISRYAASGGDDNIGCAGTIDAYIRGAVGA</sequence>
<evidence type="ECO:0008006" key="3">
    <source>
        <dbReference type="Google" id="ProtNLM"/>
    </source>
</evidence>
<gene>
    <name evidence="1" type="ORF">HLB44_34055</name>
</gene>
<keyword evidence="2" id="KW-1185">Reference proteome</keyword>
<organism evidence="1 2">
    <name type="scientific">Pseudaquabacterium terrae</name>
    <dbReference type="NCBI Taxonomy" id="2732868"/>
    <lineage>
        <taxon>Bacteria</taxon>
        <taxon>Pseudomonadati</taxon>
        <taxon>Pseudomonadota</taxon>
        <taxon>Betaproteobacteria</taxon>
        <taxon>Burkholderiales</taxon>
        <taxon>Sphaerotilaceae</taxon>
        <taxon>Pseudaquabacterium</taxon>
    </lineage>
</organism>
<dbReference type="EMBL" id="JABRWJ010000016">
    <property type="protein sequence ID" value="NRF72021.1"/>
    <property type="molecule type" value="Genomic_DNA"/>
</dbReference>
<dbReference type="RefSeq" id="WP_173134448.1">
    <property type="nucleotide sequence ID" value="NZ_JABRWJ010000016.1"/>
</dbReference>
<accession>A0ABX2ETQ6</accession>